<dbReference type="PROSITE" id="PS00893">
    <property type="entry name" value="NUDIX_BOX"/>
    <property type="match status" value="1"/>
</dbReference>
<dbReference type="EMBL" id="LDAU01000057">
    <property type="protein sequence ID" value="KRX08930.1"/>
    <property type="molecule type" value="Genomic_DNA"/>
</dbReference>
<dbReference type="OMA" id="FNHENIH"/>
<name>A0A0V0R340_PSEPJ</name>
<dbReference type="InterPro" id="IPR015797">
    <property type="entry name" value="NUDIX_hydrolase-like_dom_sf"/>
</dbReference>
<organism evidence="4 5">
    <name type="scientific">Pseudocohnilembus persalinus</name>
    <name type="common">Ciliate</name>
    <dbReference type="NCBI Taxonomy" id="266149"/>
    <lineage>
        <taxon>Eukaryota</taxon>
        <taxon>Sar</taxon>
        <taxon>Alveolata</taxon>
        <taxon>Ciliophora</taxon>
        <taxon>Intramacronucleata</taxon>
        <taxon>Oligohymenophorea</taxon>
        <taxon>Scuticociliatia</taxon>
        <taxon>Philasterida</taxon>
        <taxon>Pseudocohnilembidae</taxon>
        <taxon>Pseudocohnilembus</taxon>
    </lineage>
</organism>
<dbReference type="Pfam" id="PF00293">
    <property type="entry name" value="NUDIX"/>
    <property type="match status" value="1"/>
</dbReference>
<evidence type="ECO:0000313" key="5">
    <source>
        <dbReference type="Proteomes" id="UP000054937"/>
    </source>
</evidence>
<sequence>MSKNIPKLGISVLALNSFKNPELCLLIKREGKAYKGLWSLPGGHLEFGETVNEAMLRELKEETGYRGKMCTNNNYYVSDVILKKDQIPQQHYLLITGICQVNFENIDFNHENIHQQVFSLEKFNQQIPLKQQENQINQKHQQKIIQLTDLQTKDCTPNLFKVIEHLLIRNQAYTQEN</sequence>
<comment type="similarity">
    <text evidence="2">Belongs to the Nudix hydrolase family.</text>
</comment>
<dbReference type="GO" id="GO:0016787">
    <property type="term" value="F:hydrolase activity"/>
    <property type="evidence" value="ECO:0007669"/>
    <property type="project" value="UniProtKB-KW"/>
</dbReference>
<dbReference type="Proteomes" id="UP000054937">
    <property type="component" value="Unassembled WGS sequence"/>
</dbReference>
<proteinExistence type="inferred from homology"/>
<feature type="domain" description="Nudix hydrolase" evidence="3">
    <location>
        <begin position="5"/>
        <end position="140"/>
    </location>
</feature>
<dbReference type="PRINTS" id="PR00502">
    <property type="entry name" value="NUDIXFAMILY"/>
</dbReference>
<dbReference type="InterPro" id="IPR000086">
    <property type="entry name" value="NUDIX_hydrolase_dom"/>
</dbReference>
<dbReference type="InterPro" id="IPR020084">
    <property type="entry name" value="NUDIX_hydrolase_CS"/>
</dbReference>
<keyword evidence="1 2" id="KW-0378">Hydrolase</keyword>
<protein>
    <submittedName>
        <fullName evidence="4">NUDIX hydrolase domain protein</fullName>
    </submittedName>
</protein>
<dbReference type="AlphaFoldDB" id="A0A0V0R340"/>
<evidence type="ECO:0000256" key="2">
    <source>
        <dbReference type="RuleBase" id="RU003476"/>
    </source>
</evidence>
<evidence type="ECO:0000259" key="3">
    <source>
        <dbReference type="PROSITE" id="PS51462"/>
    </source>
</evidence>
<dbReference type="Gene3D" id="3.90.79.10">
    <property type="entry name" value="Nucleoside Triphosphate Pyrophosphohydrolase"/>
    <property type="match status" value="1"/>
</dbReference>
<dbReference type="PROSITE" id="PS51462">
    <property type="entry name" value="NUDIX"/>
    <property type="match status" value="1"/>
</dbReference>
<dbReference type="PANTHER" id="PTHR43736:SF1">
    <property type="entry name" value="DIHYDRONEOPTERIN TRIPHOSPHATE DIPHOSPHATASE"/>
    <property type="match status" value="1"/>
</dbReference>
<accession>A0A0V0R340</accession>
<dbReference type="PANTHER" id="PTHR43736">
    <property type="entry name" value="ADP-RIBOSE PYROPHOSPHATASE"/>
    <property type="match status" value="1"/>
</dbReference>
<dbReference type="InterPro" id="IPR020476">
    <property type="entry name" value="Nudix_hydrolase"/>
</dbReference>
<dbReference type="InParanoid" id="A0A0V0R340"/>
<comment type="caution">
    <text evidence="4">The sequence shown here is derived from an EMBL/GenBank/DDBJ whole genome shotgun (WGS) entry which is preliminary data.</text>
</comment>
<dbReference type="OrthoDB" id="438143at2759"/>
<dbReference type="SUPFAM" id="SSF55811">
    <property type="entry name" value="Nudix"/>
    <property type="match status" value="1"/>
</dbReference>
<gene>
    <name evidence="4" type="ORF">PPERSA_09034</name>
</gene>
<reference evidence="4 5" key="1">
    <citation type="journal article" date="2015" name="Sci. Rep.">
        <title>Genome of the facultative scuticociliatosis pathogen Pseudocohnilembus persalinus provides insight into its virulence through horizontal gene transfer.</title>
        <authorList>
            <person name="Xiong J."/>
            <person name="Wang G."/>
            <person name="Cheng J."/>
            <person name="Tian M."/>
            <person name="Pan X."/>
            <person name="Warren A."/>
            <person name="Jiang C."/>
            <person name="Yuan D."/>
            <person name="Miao W."/>
        </authorList>
    </citation>
    <scope>NUCLEOTIDE SEQUENCE [LARGE SCALE GENOMIC DNA]</scope>
    <source>
        <strain evidence="4">36N120E</strain>
    </source>
</reference>
<evidence type="ECO:0000313" key="4">
    <source>
        <dbReference type="EMBL" id="KRX08930.1"/>
    </source>
</evidence>
<evidence type="ECO:0000256" key="1">
    <source>
        <dbReference type="ARBA" id="ARBA00022801"/>
    </source>
</evidence>
<keyword evidence="5" id="KW-1185">Reference proteome</keyword>